<dbReference type="Proteomes" id="UP000005384">
    <property type="component" value="Unassembled WGS sequence"/>
</dbReference>
<dbReference type="GO" id="GO:0005524">
    <property type="term" value="F:ATP binding"/>
    <property type="evidence" value="ECO:0007669"/>
    <property type="project" value="UniProtKB-KW"/>
</dbReference>
<dbReference type="PANTHER" id="PTHR43166:SF4">
    <property type="entry name" value="PHOSPHONATES IMPORT ATP-BINDING PROTEIN PHNC"/>
    <property type="match status" value="1"/>
</dbReference>
<dbReference type="PROSITE" id="PS50893">
    <property type="entry name" value="ABC_TRANSPORTER_2"/>
    <property type="match status" value="1"/>
</dbReference>
<dbReference type="PANTHER" id="PTHR43166">
    <property type="entry name" value="AMINO ACID IMPORT ATP-BINDING PROTEIN"/>
    <property type="match status" value="1"/>
</dbReference>
<evidence type="ECO:0000256" key="4">
    <source>
        <dbReference type="ARBA" id="ARBA00022840"/>
    </source>
</evidence>
<dbReference type="CDD" id="cd03262">
    <property type="entry name" value="ABC_HisP_GlnQ"/>
    <property type="match status" value="1"/>
</dbReference>
<dbReference type="InterPro" id="IPR050086">
    <property type="entry name" value="MetN_ABC_transporter-like"/>
</dbReference>
<sequence>MTDMVKVEHLKKNFGDLEVLKDISLTVKEGEKLVIIGPSGSGKSTFIRCINYLEEPTSGKITVSGTEVTRKNHLEMAKKYSSMVFQQFNLYPHLTVVENLTLAPMRLQHIPREQAIADAMKCLERVGLKDKAGSYPVQLSGGQQQRVAIARALCTKQPLILFDEPTSALDPEMVQEVLNVMVELAGENITMICVTHEMGFARQVADRVIFMDGGYILEEGTPEHFFEAPEHERTKAFLSKILH</sequence>
<dbReference type="InterPro" id="IPR003439">
    <property type="entry name" value="ABC_transporter-like_ATP-bd"/>
</dbReference>
<dbReference type="InterPro" id="IPR027417">
    <property type="entry name" value="P-loop_NTPase"/>
</dbReference>
<comment type="caution">
    <text evidence="6">The sequence shown here is derived from an EMBL/GenBank/DDBJ whole genome shotgun (WGS) entry which is preliminary data.</text>
</comment>
<proteinExistence type="inferred from homology"/>
<dbReference type="SUPFAM" id="SSF52540">
    <property type="entry name" value="P-loop containing nucleoside triphosphate hydrolases"/>
    <property type="match status" value="1"/>
</dbReference>
<dbReference type="InterPro" id="IPR003593">
    <property type="entry name" value="AAA+_ATPase"/>
</dbReference>
<name>G5IC35_9FIRM</name>
<reference evidence="6 7" key="1">
    <citation type="submission" date="2011-08" db="EMBL/GenBank/DDBJ databases">
        <title>The Genome Sequence of Clostridium hathewayi WAL-18680.</title>
        <authorList>
            <consortium name="The Broad Institute Genome Sequencing Platform"/>
            <person name="Earl A."/>
            <person name="Ward D."/>
            <person name="Feldgarden M."/>
            <person name="Gevers D."/>
            <person name="Finegold S.M."/>
            <person name="Summanen P.H."/>
            <person name="Molitoris D.R."/>
            <person name="Song M."/>
            <person name="Daigneault M."/>
            <person name="Allen-Vercoe E."/>
            <person name="Young S.K."/>
            <person name="Zeng Q."/>
            <person name="Gargeya S."/>
            <person name="Fitzgerald M."/>
            <person name="Haas B."/>
            <person name="Abouelleil A."/>
            <person name="Alvarado L."/>
            <person name="Arachchi H.M."/>
            <person name="Berlin A."/>
            <person name="Brown A."/>
            <person name="Chapman S.B."/>
            <person name="Chen Z."/>
            <person name="Dunbar C."/>
            <person name="Freedman E."/>
            <person name="Gearin G."/>
            <person name="Gellesch M."/>
            <person name="Goldberg J."/>
            <person name="Griggs A."/>
            <person name="Gujja S."/>
            <person name="Heiman D."/>
            <person name="Howarth C."/>
            <person name="Larson L."/>
            <person name="Lui A."/>
            <person name="MacDonald P.J.P."/>
            <person name="Montmayeur A."/>
            <person name="Murphy C."/>
            <person name="Neiman D."/>
            <person name="Pearson M."/>
            <person name="Priest M."/>
            <person name="Roberts A."/>
            <person name="Saif S."/>
            <person name="Shea T."/>
            <person name="Shenoy N."/>
            <person name="Sisk P."/>
            <person name="Stolte C."/>
            <person name="Sykes S."/>
            <person name="Wortman J."/>
            <person name="Nusbaum C."/>
            <person name="Birren B."/>
        </authorList>
    </citation>
    <scope>NUCLEOTIDE SEQUENCE [LARGE SCALE GENOMIC DNA]</scope>
    <source>
        <strain evidence="6 7">WAL-18680</strain>
    </source>
</reference>
<dbReference type="InterPro" id="IPR017871">
    <property type="entry name" value="ABC_transporter-like_CS"/>
</dbReference>
<dbReference type="PATRIC" id="fig|742737.3.peg.1020"/>
<dbReference type="PIRSF" id="PIRSF039085">
    <property type="entry name" value="ABC_ATPase_HisP"/>
    <property type="match status" value="1"/>
</dbReference>
<dbReference type="EMBL" id="ADLN01000009">
    <property type="protein sequence ID" value="EHI60953.1"/>
    <property type="molecule type" value="Genomic_DNA"/>
</dbReference>
<evidence type="ECO:0000259" key="5">
    <source>
        <dbReference type="PROSITE" id="PS50893"/>
    </source>
</evidence>
<evidence type="ECO:0000313" key="6">
    <source>
        <dbReference type="EMBL" id="EHI60953.1"/>
    </source>
</evidence>
<evidence type="ECO:0000256" key="2">
    <source>
        <dbReference type="ARBA" id="ARBA00022448"/>
    </source>
</evidence>
<dbReference type="HOGENOM" id="CLU_000604_1_22_9"/>
<dbReference type="SMART" id="SM00382">
    <property type="entry name" value="AAA"/>
    <property type="match status" value="1"/>
</dbReference>
<dbReference type="PROSITE" id="PS00211">
    <property type="entry name" value="ABC_TRANSPORTER_1"/>
    <property type="match status" value="1"/>
</dbReference>
<dbReference type="GO" id="GO:0016887">
    <property type="term" value="F:ATP hydrolysis activity"/>
    <property type="evidence" value="ECO:0007669"/>
    <property type="project" value="InterPro"/>
</dbReference>
<accession>G5IC35</accession>
<evidence type="ECO:0000256" key="3">
    <source>
        <dbReference type="ARBA" id="ARBA00022741"/>
    </source>
</evidence>
<protein>
    <submittedName>
        <fullName evidence="6">ABC transporter ATP-binding protein PEB1C</fullName>
    </submittedName>
</protein>
<evidence type="ECO:0000256" key="1">
    <source>
        <dbReference type="ARBA" id="ARBA00005417"/>
    </source>
</evidence>
<feature type="domain" description="ABC transporter" evidence="5">
    <location>
        <begin position="5"/>
        <end position="238"/>
    </location>
</feature>
<dbReference type="AlphaFoldDB" id="G5IC35"/>
<dbReference type="RefSeq" id="WP_006779004.1">
    <property type="nucleotide sequence ID" value="NZ_CP040506.1"/>
</dbReference>
<evidence type="ECO:0000313" key="7">
    <source>
        <dbReference type="Proteomes" id="UP000005384"/>
    </source>
</evidence>
<dbReference type="Gene3D" id="3.40.50.300">
    <property type="entry name" value="P-loop containing nucleotide triphosphate hydrolases"/>
    <property type="match status" value="1"/>
</dbReference>
<keyword evidence="3" id="KW-0547">Nucleotide-binding</keyword>
<dbReference type="Pfam" id="PF00005">
    <property type="entry name" value="ABC_tran"/>
    <property type="match status" value="1"/>
</dbReference>
<dbReference type="GO" id="GO:0015424">
    <property type="term" value="F:ABC-type amino acid transporter activity"/>
    <property type="evidence" value="ECO:0007669"/>
    <property type="project" value="InterPro"/>
</dbReference>
<dbReference type="InterPro" id="IPR030679">
    <property type="entry name" value="ABC_ATPase_HisP-typ"/>
</dbReference>
<comment type="similarity">
    <text evidence="1">Belongs to the ABC transporter superfamily.</text>
</comment>
<keyword evidence="7" id="KW-1185">Reference proteome</keyword>
<gene>
    <name evidence="6" type="ORF">HMPREF9473_01018</name>
</gene>
<dbReference type="FunFam" id="3.40.50.300:FF:000020">
    <property type="entry name" value="Amino acid ABC transporter ATP-binding component"/>
    <property type="match status" value="1"/>
</dbReference>
<dbReference type="OrthoDB" id="9804199at2"/>
<keyword evidence="2" id="KW-0813">Transport</keyword>
<organism evidence="6 7">
    <name type="scientific">Hungatella hathewayi WAL-18680</name>
    <dbReference type="NCBI Taxonomy" id="742737"/>
    <lineage>
        <taxon>Bacteria</taxon>
        <taxon>Bacillati</taxon>
        <taxon>Bacillota</taxon>
        <taxon>Clostridia</taxon>
        <taxon>Lachnospirales</taxon>
        <taxon>Lachnospiraceae</taxon>
        <taxon>Hungatella</taxon>
    </lineage>
</organism>
<keyword evidence="4 6" id="KW-0067">ATP-binding</keyword>